<gene>
    <name evidence="2" type="ORF">DCS_06685</name>
</gene>
<organism evidence="2 3">
    <name type="scientific">Drechmeria coniospora</name>
    <name type="common">Nematophagous fungus</name>
    <name type="synonym">Meria coniospora</name>
    <dbReference type="NCBI Taxonomy" id="98403"/>
    <lineage>
        <taxon>Eukaryota</taxon>
        <taxon>Fungi</taxon>
        <taxon>Dikarya</taxon>
        <taxon>Ascomycota</taxon>
        <taxon>Pezizomycotina</taxon>
        <taxon>Sordariomycetes</taxon>
        <taxon>Hypocreomycetidae</taxon>
        <taxon>Hypocreales</taxon>
        <taxon>Ophiocordycipitaceae</taxon>
        <taxon>Drechmeria</taxon>
    </lineage>
</organism>
<proteinExistence type="predicted"/>
<keyword evidence="3" id="KW-1185">Reference proteome</keyword>
<name>A0A151GCF0_DRECN</name>
<feature type="compositionally biased region" description="Polar residues" evidence="1">
    <location>
        <begin position="125"/>
        <end position="139"/>
    </location>
</feature>
<dbReference type="GeneID" id="63719328"/>
<dbReference type="InParanoid" id="A0A151GCF0"/>
<evidence type="ECO:0000313" key="2">
    <source>
        <dbReference type="EMBL" id="KYK54725.1"/>
    </source>
</evidence>
<protein>
    <submittedName>
        <fullName evidence="2">Uncharacterized protein</fullName>
    </submittedName>
</protein>
<reference evidence="2 3" key="1">
    <citation type="journal article" date="2016" name="Sci. Rep.">
        <title>Insights into Adaptations to a Near-Obligate Nematode Endoparasitic Lifestyle from the Finished Genome of Drechmeria coniospora.</title>
        <authorList>
            <person name="Zhang L."/>
            <person name="Zhou Z."/>
            <person name="Guo Q."/>
            <person name="Fokkens L."/>
            <person name="Miskei M."/>
            <person name="Pocsi I."/>
            <person name="Zhang W."/>
            <person name="Chen M."/>
            <person name="Wang L."/>
            <person name="Sun Y."/>
            <person name="Donzelli B.G."/>
            <person name="Gibson D.M."/>
            <person name="Nelson D.R."/>
            <person name="Luo J.G."/>
            <person name="Rep M."/>
            <person name="Liu H."/>
            <person name="Yang S."/>
            <person name="Wang J."/>
            <person name="Krasnoff S.B."/>
            <person name="Xu Y."/>
            <person name="Molnar I."/>
            <person name="Lin M."/>
        </authorList>
    </citation>
    <scope>NUCLEOTIDE SEQUENCE [LARGE SCALE GENOMIC DNA]</scope>
    <source>
        <strain evidence="2 3">ARSEF 6962</strain>
    </source>
</reference>
<evidence type="ECO:0000313" key="3">
    <source>
        <dbReference type="Proteomes" id="UP000076580"/>
    </source>
</evidence>
<comment type="caution">
    <text evidence="2">The sequence shown here is derived from an EMBL/GenBank/DDBJ whole genome shotgun (WGS) entry which is preliminary data.</text>
</comment>
<sequence>MRAQERCAGSSEPTHGCVAAWLRGTRGRPAAAYDWLRVAYVDLAEHDDDDGDDDDSDDDDADDDDADDDDADDDDADDDDDAADDDAAAAAAPVDGDDSGSMSTYESPPSSPWSGCQRTKRQQRGRSCNTSAQHARQRP</sequence>
<dbReference type="Proteomes" id="UP000076580">
    <property type="component" value="Chromosome 03"/>
</dbReference>
<feature type="region of interest" description="Disordered" evidence="1">
    <location>
        <begin position="45"/>
        <end position="139"/>
    </location>
</feature>
<feature type="compositionally biased region" description="Acidic residues" evidence="1">
    <location>
        <begin position="45"/>
        <end position="87"/>
    </location>
</feature>
<evidence type="ECO:0000256" key="1">
    <source>
        <dbReference type="SAM" id="MobiDB-lite"/>
    </source>
</evidence>
<dbReference type="AlphaFoldDB" id="A0A151GCF0"/>
<dbReference type="EMBL" id="LAYC01000003">
    <property type="protein sequence ID" value="KYK54725.1"/>
    <property type="molecule type" value="Genomic_DNA"/>
</dbReference>
<accession>A0A151GCF0</accession>
<feature type="compositionally biased region" description="Polar residues" evidence="1">
    <location>
        <begin position="100"/>
        <end position="117"/>
    </location>
</feature>
<dbReference type="RefSeq" id="XP_040654077.1">
    <property type="nucleotide sequence ID" value="XM_040803973.1"/>
</dbReference>